<name>A0ABV0ULY9_9TELE</name>
<evidence type="ECO:0000313" key="1">
    <source>
        <dbReference type="EMBL" id="MEQ2246091.1"/>
    </source>
</evidence>
<keyword evidence="2" id="KW-1185">Reference proteome</keyword>
<dbReference type="Proteomes" id="UP001482620">
    <property type="component" value="Unassembled WGS sequence"/>
</dbReference>
<protein>
    <submittedName>
        <fullName evidence="1">Uncharacterized protein</fullName>
    </submittedName>
</protein>
<evidence type="ECO:0000313" key="2">
    <source>
        <dbReference type="Proteomes" id="UP001482620"/>
    </source>
</evidence>
<organism evidence="1 2">
    <name type="scientific">Ilyodon furcidens</name>
    <name type="common">goldbreast splitfin</name>
    <dbReference type="NCBI Taxonomy" id="33524"/>
    <lineage>
        <taxon>Eukaryota</taxon>
        <taxon>Metazoa</taxon>
        <taxon>Chordata</taxon>
        <taxon>Craniata</taxon>
        <taxon>Vertebrata</taxon>
        <taxon>Euteleostomi</taxon>
        <taxon>Actinopterygii</taxon>
        <taxon>Neopterygii</taxon>
        <taxon>Teleostei</taxon>
        <taxon>Neoteleostei</taxon>
        <taxon>Acanthomorphata</taxon>
        <taxon>Ovalentaria</taxon>
        <taxon>Atherinomorphae</taxon>
        <taxon>Cyprinodontiformes</taxon>
        <taxon>Goodeidae</taxon>
        <taxon>Ilyodon</taxon>
    </lineage>
</organism>
<gene>
    <name evidence="1" type="ORF">ILYODFUR_034657</name>
</gene>
<dbReference type="EMBL" id="JAHRIQ010075826">
    <property type="protein sequence ID" value="MEQ2246091.1"/>
    <property type="molecule type" value="Genomic_DNA"/>
</dbReference>
<sequence>MLPAYRIFGGSRNAHSIFFGHWSSRHQSEDLHLHHMDCFLMPPFCGPTFRPVKDHGYPSVIPKPKPAVL</sequence>
<accession>A0ABV0ULY9</accession>
<proteinExistence type="predicted"/>
<reference evidence="1 2" key="1">
    <citation type="submission" date="2021-06" db="EMBL/GenBank/DDBJ databases">
        <authorList>
            <person name="Palmer J.M."/>
        </authorList>
    </citation>
    <scope>NUCLEOTIDE SEQUENCE [LARGE SCALE GENOMIC DNA]</scope>
    <source>
        <strain evidence="2">if_2019</strain>
        <tissue evidence="1">Muscle</tissue>
    </source>
</reference>
<comment type="caution">
    <text evidence="1">The sequence shown here is derived from an EMBL/GenBank/DDBJ whole genome shotgun (WGS) entry which is preliminary data.</text>
</comment>